<comment type="caution">
    <text evidence="6">The sequence shown here is derived from an EMBL/GenBank/DDBJ whole genome shotgun (WGS) entry which is preliminary data.</text>
</comment>
<feature type="chain" id="PRO_5039920794" evidence="4">
    <location>
        <begin position="27"/>
        <end position="162"/>
    </location>
</feature>
<keyword evidence="7" id="KW-1185">Reference proteome</keyword>
<evidence type="ECO:0000313" key="6">
    <source>
        <dbReference type="EMBL" id="MCP1336073.1"/>
    </source>
</evidence>
<keyword evidence="1 4" id="KW-0732">Signal</keyword>
<evidence type="ECO:0000256" key="1">
    <source>
        <dbReference type="ARBA" id="ARBA00022729"/>
    </source>
</evidence>
<dbReference type="GO" id="GO:0030674">
    <property type="term" value="F:protein-macromolecule adaptor activity"/>
    <property type="evidence" value="ECO:0007669"/>
    <property type="project" value="TreeGrafter"/>
</dbReference>
<dbReference type="GO" id="GO:0051205">
    <property type="term" value="P:protein insertion into membrane"/>
    <property type="evidence" value="ECO:0007669"/>
    <property type="project" value="TreeGrafter"/>
</dbReference>
<dbReference type="EMBL" id="JAMZFT010000001">
    <property type="protein sequence ID" value="MCP1336073.1"/>
    <property type="molecule type" value="Genomic_DNA"/>
</dbReference>
<dbReference type="PANTHER" id="PTHR37482:SF1">
    <property type="entry name" value="OUTER MEMBRANE PROTEIN ASSEMBLY FACTOR BAME"/>
    <property type="match status" value="1"/>
</dbReference>
<evidence type="ECO:0000313" key="7">
    <source>
        <dbReference type="Proteomes" id="UP001055804"/>
    </source>
</evidence>
<keyword evidence="2" id="KW-0472">Membrane</keyword>
<gene>
    <name evidence="6" type="primary">bamE</name>
    <name evidence="6" type="ORF">NJQ99_06630</name>
</gene>
<accession>A0A9J6PC16</accession>
<feature type="domain" description="Outer membrane protein assembly factor BamE" evidence="5">
    <location>
        <begin position="33"/>
        <end position="108"/>
    </location>
</feature>
<dbReference type="GO" id="GO:0043165">
    <property type="term" value="P:Gram-negative-bacterium-type cell outer membrane assembly"/>
    <property type="evidence" value="ECO:0007669"/>
    <property type="project" value="TreeGrafter"/>
</dbReference>
<dbReference type="Pfam" id="PF04355">
    <property type="entry name" value="BamE"/>
    <property type="match status" value="1"/>
</dbReference>
<dbReference type="Proteomes" id="UP001055804">
    <property type="component" value="Unassembled WGS sequence"/>
</dbReference>
<dbReference type="PANTHER" id="PTHR37482">
    <property type="entry name" value="OUTER MEMBRANE PROTEIN ASSEMBLY FACTOR BAME"/>
    <property type="match status" value="1"/>
</dbReference>
<reference evidence="6" key="1">
    <citation type="submission" date="2022-06" db="EMBL/GenBank/DDBJ databases">
        <title>Isolation and Genomics of Futiania mangrovii gen. nov., sp. nov., a Rare and Metabolically-versatile member in the Class Alphaproteobacteria.</title>
        <authorList>
            <person name="Liu L."/>
            <person name="Huang W.-C."/>
            <person name="Pan J."/>
            <person name="Li J."/>
            <person name="Huang Y."/>
            <person name="Du H."/>
            <person name="Liu Y."/>
            <person name="Li M."/>
        </authorList>
    </citation>
    <scope>NUCLEOTIDE SEQUENCE</scope>
    <source>
        <strain evidence="6">FT118</strain>
    </source>
</reference>
<protein>
    <submittedName>
        <fullName evidence="6">Outer membrane protein assembly factor BamE</fullName>
    </submittedName>
</protein>
<sequence>MSRNRFGRTAALAAALTLAGTLGACAPIVDRHGYVQEGFDVESVRIGVDNRQSVQQKLGSPSTRGTFQSDVWYYISQEHQQRMFFTPKVTARQVVAVRFARNGLVSEIETLELEDGQEIALVERETPTRGRETTLLQEFFGNIGRFNDALRTGAMGDMIDRR</sequence>
<evidence type="ECO:0000259" key="5">
    <source>
        <dbReference type="Pfam" id="PF04355"/>
    </source>
</evidence>
<dbReference type="InterPro" id="IPR007450">
    <property type="entry name" value="BamE_dom"/>
</dbReference>
<dbReference type="Gene3D" id="3.30.1450.10">
    <property type="match status" value="1"/>
</dbReference>
<dbReference type="AlphaFoldDB" id="A0A9J6PC16"/>
<feature type="signal peptide" evidence="4">
    <location>
        <begin position="1"/>
        <end position="26"/>
    </location>
</feature>
<dbReference type="InterPro" id="IPR037873">
    <property type="entry name" value="BamE-like"/>
</dbReference>
<organism evidence="6 7">
    <name type="scientific">Futiania mangrovi</name>
    <dbReference type="NCBI Taxonomy" id="2959716"/>
    <lineage>
        <taxon>Bacteria</taxon>
        <taxon>Pseudomonadati</taxon>
        <taxon>Pseudomonadota</taxon>
        <taxon>Alphaproteobacteria</taxon>
        <taxon>Futianiales</taxon>
        <taxon>Futianiaceae</taxon>
        <taxon>Futiania</taxon>
    </lineage>
</organism>
<dbReference type="PROSITE" id="PS51257">
    <property type="entry name" value="PROKAR_LIPOPROTEIN"/>
    <property type="match status" value="1"/>
</dbReference>
<dbReference type="GO" id="GO:1990063">
    <property type="term" value="C:Bam protein complex"/>
    <property type="evidence" value="ECO:0007669"/>
    <property type="project" value="TreeGrafter"/>
</dbReference>
<evidence type="ECO:0000256" key="2">
    <source>
        <dbReference type="ARBA" id="ARBA00023136"/>
    </source>
</evidence>
<evidence type="ECO:0000256" key="4">
    <source>
        <dbReference type="SAM" id="SignalP"/>
    </source>
</evidence>
<dbReference type="RefSeq" id="WP_269331990.1">
    <property type="nucleotide sequence ID" value="NZ_JAMZFT010000001.1"/>
</dbReference>
<keyword evidence="3" id="KW-0998">Cell outer membrane</keyword>
<evidence type="ECO:0000256" key="3">
    <source>
        <dbReference type="ARBA" id="ARBA00023237"/>
    </source>
</evidence>
<name>A0A9J6PC16_9PROT</name>
<proteinExistence type="predicted"/>
<dbReference type="InterPro" id="IPR026592">
    <property type="entry name" value="BamE"/>
</dbReference>